<protein>
    <recommendedName>
        <fullName evidence="5">Transglycosylase SLT domain-containing protein</fullName>
    </recommendedName>
</protein>
<feature type="signal peptide" evidence="2">
    <location>
        <begin position="1"/>
        <end position="19"/>
    </location>
</feature>
<organism evidence="3 4">
    <name type="scientific">Cudoniella acicularis</name>
    <dbReference type="NCBI Taxonomy" id="354080"/>
    <lineage>
        <taxon>Eukaryota</taxon>
        <taxon>Fungi</taxon>
        <taxon>Dikarya</taxon>
        <taxon>Ascomycota</taxon>
        <taxon>Pezizomycotina</taxon>
        <taxon>Leotiomycetes</taxon>
        <taxon>Helotiales</taxon>
        <taxon>Tricladiaceae</taxon>
        <taxon>Cudoniella</taxon>
    </lineage>
</organism>
<evidence type="ECO:0000256" key="2">
    <source>
        <dbReference type="SAM" id="SignalP"/>
    </source>
</evidence>
<feature type="compositionally biased region" description="Low complexity" evidence="1">
    <location>
        <begin position="80"/>
        <end position="133"/>
    </location>
</feature>
<evidence type="ECO:0000313" key="4">
    <source>
        <dbReference type="Proteomes" id="UP000566819"/>
    </source>
</evidence>
<reference evidence="3 4" key="1">
    <citation type="submission" date="2020-03" db="EMBL/GenBank/DDBJ databases">
        <title>Draft Genome Sequence of Cudoniella acicularis.</title>
        <authorList>
            <person name="Buettner E."/>
            <person name="Kellner H."/>
        </authorList>
    </citation>
    <scope>NUCLEOTIDE SEQUENCE [LARGE SCALE GENOMIC DNA]</scope>
    <source>
        <strain evidence="3 4">DSM 108380</strain>
    </source>
</reference>
<gene>
    <name evidence="3" type="ORF">G7Y89_g2693</name>
</gene>
<feature type="chain" id="PRO_5034094401" description="Transglycosylase SLT domain-containing protein" evidence="2">
    <location>
        <begin position="20"/>
        <end position="338"/>
    </location>
</feature>
<feature type="region of interest" description="Disordered" evidence="1">
    <location>
        <begin position="80"/>
        <end position="152"/>
    </location>
</feature>
<dbReference type="AlphaFoldDB" id="A0A8H4RSX4"/>
<dbReference type="OrthoDB" id="1193027at2759"/>
<comment type="caution">
    <text evidence="3">The sequence shown here is derived from an EMBL/GenBank/DDBJ whole genome shotgun (WGS) entry which is preliminary data.</text>
</comment>
<name>A0A8H4RSX4_9HELO</name>
<sequence>MSSTAAFIFLLSLASQSLAAPAAYDNGQWDASKYGDGAYTWKPASVASVVVPTTAPVPTSIAPAPTTVVTSSSVAATSVAPAPAPASSAPGAASSVAPAPAPASSAPGAASSVAPAPAPASSAPATSSATPAGPGRGPTRSGDGSGSGWPSVSDWIPFEQMWSLNLNLINTQCTGGIQNSAEETQAIHDGIESAAKQFKVDDRYILATIMQESKGCVRVPSTSLGVSNPGLLQDHDGDNNCSGAPVGGCSTSTINGMIVDGVNGTLQKGADGGNGLSQLITKAATLGGTSESQNVYIAARLYNSGDNSYKTGDDLSNPPDATASYCEDIANRMIGYVF</sequence>
<dbReference type="Proteomes" id="UP000566819">
    <property type="component" value="Unassembled WGS sequence"/>
</dbReference>
<evidence type="ECO:0000313" key="3">
    <source>
        <dbReference type="EMBL" id="KAF4635405.1"/>
    </source>
</evidence>
<dbReference type="Gene3D" id="1.10.530.10">
    <property type="match status" value="1"/>
</dbReference>
<keyword evidence="2" id="KW-0732">Signal</keyword>
<accession>A0A8H4RSX4</accession>
<keyword evidence="4" id="KW-1185">Reference proteome</keyword>
<dbReference type="EMBL" id="JAAMPI010000121">
    <property type="protein sequence ID" value="KAF4635405.1"/>
    <property type="molecule type" value="Genomic_DNA"/>
</dbReference>
<evidence type="ECO:0008006" key="5">
    <source>
        <dbReference type="Google" id="ProtNLM"/>
    </source>
</evidence>
<evidence type="ECO:0000256" key="1">
    <source>
        <dbReference type="SAM" id="MobiDB-lite"/>
    </source>
</evidence>
<proteinExistence type="predicted"/>